<comment type="similarity">
    <text evidence="2 11">Belongs to the integrin alpha chain family.</text>
</comment>
<feature type="chain" id="PRO_5019881849" evidence="11">
    <location>
        <begin position="23"/>
        <end position="988"/>
    </location>
</feature>
<dbReference type="InterPro" id="IPR000413">
    <property type="entry name" value="Integrin_alpha"/>
</dbReference>
<dbReference type="Pfam" id="PF01839">
    <property type="entry name" value="FG-GAP"/>
    <property type="match status" value="1"/>
</dbReference>
<keyword evidence="5 11" id="KW-0130">Cell adhesion</keyword>
<dbReference type="InterPro" id="IPR013517">
    <property type="entry name" value="FG-GAP"/>
</dbReference>
<dbReference type="InterPro" id="IPR032695">
    <property type="entry name" value="Integrin_dom_sf"/>
</dbReference>
<dbReference type="InterPro" id="IPR013519">
    <property type="entry name" value="Int_alpha_beta-p"/>
</dbReference>
<evidence type="ECO:0000256" key="2">
    <source>
        <dbReference type="ARBA" id="ARBA00008054"/>
    </source>
</evidence>
<protein>
    <submittedName>
        <fullName evidence="13">General transcription factor II-I repeat domain-containing protein 2A</fullName>
    </submittedName>
</protein>
<reference evidence="13 14" key="1">
    <citation type="journal article" date="2019" name="Commun. Biol.">
        <title>The bagworm genome reveals a unique fibroin gene that provides high tensile strength.</title>
        <authorList>
            <person name="Kono N."/>
            <person name="Nakamura H."/>
            <person name="Ohtoshi R."/>
            <person name="Tomita M."/>
            <person name="Numata K."/>
            <person name="Arakawa K."/>
        </authorList>
    </citation>
    <scope>NUCLEOTIDE SEQUENCE [LARGE SCALE GENOMIC DNA]</scope>
</reference>
<dbReference type="InterPro" id="IPR028994">
    <property type="entry name" value="Integrin_alpha_N"/>
</dbReference>
<evidence type="ECO:0000313" key="14">
    <source>
        <dbReference type="Proteomes" id="UP000299102"/>
    </source>
</evidence>
<evidence type="ECO:0000256" key="9">
    <source>
        <dbReference type="ARBA" id="ARBA00023180"/>
    </source>
</evidence>
<evidence type="ECO:0000256" key="11">
    <source>
        <dbReference type="RuleBase" id="RU003762"/>
    </source>
</evidence>
<dbReference type="PROSITE" id="PS51470">
    <property type="entry name" value="FG_GAP"/>
    <property type="match status" value="2"/>
</dbReference>
<dbReference type="OrthoDB" id="7482105at2759"/>
<keyword evidence="8 11" id="KW-0675">Receptor</keyword>
<dbReference type="Proteomes" id="UP000299102">
    <property type="component" value="Unassembled WGS sequence"/>
</dbReference>
<evidence type="ECO:0000256" key="8">
    <source>
        <dbReference type="ARBA" id="ARBA00023170"/>
    </source>
</evidence>
<comment type="subcellular location">
    <subcellularLocation>
        <location evidence="1 11">Membrane</location>
        <topology evidence="1 11">Single-pass type I membrane protein</topology>
    </subcellularLocation>
</comment>
<dbReference type="PANTHER" id="PTHR23220">
    <property type="entry name" value="INTEGRIN ALPHA"/>
    <property type="match status" value="1"/>
</dbReference>
<evidence type="ECO:0000256" key="4">
    <source>
        <dbReference type="ARBA" id="ARBA00022737"/>
    </source>
</evidence>
<keyword evidence="6 11" id="KW-0401">Integrin</keyword>
<evidence type="ECO:0000256" key="3">
    <source>
        <dbReference type="ARBA" id="ARBA00022729"/>
    </source>
</evidence>
<evidence type="ECO:0000256" key="10">
    <source>
        <dbReference type="PROSITE-ProRule" id="PRU00803"/>
    </source>
</evidence>
<dbReference type="SUPFAM" id="SSF69318">
    <property type="entry name" value="Integrin alpha N-terminal domain"/>
    <property type="match status" value="2"/>
</dbReference>
<feature type="repeat" description="FG-GAP" evidence="10">
    <location>
        <begin position="33"/>
        <end position="86"/>
    </location>
</feature>
<dbReference type="AlphaFoldDB" id="A0A4C1YZ32"/>
<dbReference type="GO" id="GO:0007160">
    <property type="term" value="P:cell-matrix adhesion"/>
    <property type="evidence" value="ECO:0007669"/>
    <property type="project" value="TreeGrafter"/>
</dbReference>
<dbReference type="PANTHER" id="PTHR23220:SF83">
    <property type="entry name" value="INTEGRIN ALPHA-PS3-RELATED"/>
    <property type="match status" value="1"/>
</dbReference>
<dbReference type="GO" id="GO:0009897">
    <property type="term" value="C:external side of plasma membrane"/>
    <property type="evidence" value="ECO:0007669"/>
    <property type="project" value="TreeGrafter"/>
</dbReference>
<evidence type="ECO:0000256" key="6">
    <source>
        <dbReference type="ARBA" id="ARBA00023037"/>
    </source>
</evidence>
<name>A0A4C1YZ32_EUMVA</name>
<dbReference type="GO" id="GO:0033627">
    <property type="term" value="P:cell adhesion mediated by integrin"/>
    <property type="evidence" value="ECO:0007669"/>
    <property type="project" value="TreeGrafter"/>
</dbReference>
<dbReference type="SMART" id="SM00191">
    <property type="entry name" value="Int_alpha"/>
    <property type="match status" value="3"/>
</dbReference>
<accession>A0A4C1YZ32</accession>
<feature type="region of interest" description="Disordered" evidence="12">
    <location>
        <begin position="957"/>
        <end position="988"/>
    </location>
</feature>
<evidence type="ECO:0000256" key="12">
    <source>
        <dbReference type="SAM" id="MobiDB-lite"/>
    </source>
</evidence>
<feature type="repeat" description="FG-GAP" evidence="10">
    <location>
        <begin position="282"/>
        <end position="344"/>
    </location>
</feature>
<evidence type="ECO:0000256" key="7">
    <source>
        <dbReference type="ARBA" id="ARBA00023136"/>
    </source>
</evidence>
<dbReference type="GO" id="GO:0007229">
    <property type="term" value="P:integrin-mediated signaling pathway"/>
    <property type="evidence" value="ECO:0007669"/>
    <property type="project" value="UniProtKB-KW"/>
</dbReference>
<feature type="signal peptide" evidence="11">
    <location>
        <begin position="1"/>
        <end position="22"/>
    </location>
</feature>
<keyword evidence="9" id="KW-0325">Glycoprotein</keyword>
<dbReference type="SUPFAM" id="SSF69179">
    <property type="entry name" value="Integrin domains"/>
    <property type="match status" value="1"/>
</dbReference>
<sequence length="988" mass="108039">MLIEKFVLQLLSAAVFVECSTALDDIYHAPSALTLKPDVQLPEDSLFGFSIAYLKYLEPRLVVGAPRADHIGRVYECSLEEKNSSCVPIDIPTNDIFGLSTDHGVWLGASVTAGSSFYIVCAPRCFDVYKSKGKRKGRKGIFGLCFKGGRHERLQPLQRMTASDRELSSQPQHLFESSVDELGWSSHVTRNDLLVVGGPPMGKGTVVVYFSPLDLRKSPNLLTKDYISKYNLGYSVTSGNFFSNNINDELLAISSTYGFDGTGKRAPCAPQVLLMSKNTTVVSTIQGGYSNLGAMFGAALCTANLEGDGRAELVVGAPAYSAGVHRTDTGAVYIYRREGASMILLKKINGTNANDYFGYAMVNVGDVDKDGYDVSESSGGPLPLPLFHQPDPLPLGILLPSIFLRGRQRTGDFSGVSSEHTLPIMQLGKMLREPKSKKSKPVHKTWALPRRDVAISAPGADGGVGAVFVYSNRALTGAAASSPLQRLTPAAGLRGFGLALSALDDYDNNGCKEKKNEFEKNSLSRRTVVGRIVMMANDIQSTLIDRMAGFESFSIALDKSTDFSHTTQLDIFIRDFDKEFTVTEELLDLHPLRGTVVVPFGEEFFNKIRKVFTSFGLPWSKLVGVCIDSVPSMIGLQLAVGAADSNHVLVYRCFSILTVQLQPQFPNLRALSLNATSFSFNSCVIVTYPEKPIVISAAIQITVEIIHRAARLADEFNSNGAYQYIRFLNANSSTDRTYNDCVTLVVDTDVNGDFSEMLQYKISLKQMDNPCLKKDFQVSRVLIPPQSIQDNLPAVRECKLNVCQPQLHLDPYWSMPSRIDRDTYMLGSTKREHFMLNVTNTGDTSYGACVRVRVSGVPVWSPPAHCDAHAHTSANNQNTYSFRTSSRPTAAMRSELLAAHPDCSTNEAVHTRDRVGYVNRKGVQSVVYARRQQVADVRPGVAPRNACQHIPQQRVATRGAPGARGAARGDASGFRVGSSEGLRRACQG</sequence>
<gene>
    <name evidence="13" type="primary">GTF2IRD2</name>
    <name evidence="13" type="ORF">EVAR_60049_1</name>
</gene>
<evidence type="ECO:0000313" key="13">
    <source>
        <dbReference type="EMBL" id="GBP79869.1"/>
    </source>
</evidence>
<keyword evidence="14" id="KW-1185">Reference proteome</keyword>
<dbReference type="GO" id="GO:0005178">
    <property type="term" value="F:integrin binding"/>
    <property type="evidence" value="ECO:0007669"/>
    <property type="project" value="TreeGrafter"/>
</dbReference>
<proteinExistence type="inferred from homology"/>
<dbReference type="Gene3D" id="2.130.10.130">
    <property type="entry name" value="Integrin alpha, N-terminal"/>
    <property type="match status" value="1"/>
</dbReference>
<dbReference type="PRINTS" id="PR01185">
    <property type="entry name" value="INTEGRINA"/>
</dbReference>
<dbReference type="GO" id="GO:0007157">
    <property type="term" value="P:heterophilic cell-cell adhesion via plasma membrane cell adhesion molecules"/>
    <property type="evidence" value="ECO:0007669"/>
    <property type="project" value="UniProtKB-ARBA"/>
</dbReference>
<keyword evidence="3 11" id="KW-0732">Signal</keyword>
<dbReference type="GO" id="GO:0008305">
    <property type="term" value="C:integrin complex"/>
    <property type="evidence" value="ECO:0007669"/>
    <property type="project" value="InterPro"/>
</dbReference>
<evidence type="ECO:0000256" key="5">
    <source>
        <dbReference type="ARBA" id="ARBA00022889"/>
    </source>
</evidence>
<keyword evidence="4" id="KW-0677">Repeat</keyword>
<dbReference type="EMBL" id="BGZK01001435">
    <property type="protein sequence ID" value="GBP79869.1"/>
    <property type="molecule type" value="Genomic_DNA"/>
</dbReference>
<organism evidence="13 14">
    <name type="scientific">Eumeta variegata</name>
    <name type="common">Bagworm moth</name>
    <name type="synonym">Eumeta japonica</name>
    <dbReference type="NCBI Taxonomy" id="151549"/>
    <lineage>
        <taxon>Eukaryota</taxon>
        <taxon>Metazoa</taxon>
        <taxon>Ecdysozoa</taxon>
        <taxon>Arthropoda</taxon>
        <taxon>Hexapoda</taxon>
        <taxon>Insecta</taxon>
        <taxon>Pterygota</taxon>
        <taxon>Neoptera</taxon>
        <taxon>Endopterygota</taxon>
        <taxon>Lepidoptera</taxon>
        <taxon>Glossata</taxon>
        <taxon>Ditrysia</taxon>
        <taxon>Tineoidea</taxon>
        <taxon>Psychidae</taxon>
        <taxon>Oiketicinae</taxon>
        <taxon>Eumeta</taxon>
    </lineage>
</organism>
<evidence type="ECO:0000256" key="1">
    <source>
        <dbReference type="ARBA" id="ARBA00004479"/>
    </source>
</evidence>
<dbReference type="STRING" id="151549.A0A4C1YZ32"/>
<keyword evidence="7" id="KW-0472">Membrane</keyword>
<comment type="caution">
    <text evidence="13">The sequence shown here is derived from an EMBL/GenBank/DDBJ whole genome shotgun (WGS) entry which is preliminary data.</text>
</comment>
<feature type="compositionally biased region" description="Low complexity" evidence="12">
    <location>
        <begin position="957"/>
        <end position="975"/>
    </location>
</feature>